<evidence type="ECO:0000313" key="1">
    <source>
        <dbReference type="EMBL" id="KIK48003.1"/>
    </source>
</evidence>
<accession>A0A0D0BYZ1</accession>
<keyword evidence="2" id="KW-1185">Reference proteome</keyword>
<evidence type="ECO:0000313" key="2">
    <source>
        <dbReference type="Proteomes" id="UP000054485"/>
    </source>
</evidence>
<dbReference type="Proteomes" id="UP000054485">
    <property type="component" value="Unassembled WGS sequence"/>
</dbReference>
<gene>
    <name evidence="1" type="ORF">CY34DRAFT_123859</name>
</gene>
<dbReference type="EMBL" id="KN835141">
    <property type="protein sequence ID" value="KIK48003.1"/>
    <property type="molecule type" value="Genomic_DNA"/>
</dbReference>
<protein>
    <submittedName>
        <fullName evidence="1">Uncharacterized protein</fullName>
    </submittedName>
</protein>
<dbReference type="OrthoDB" id="2670481at2759"/>
<reference evidence="1 2" key="1">
    <citation type="submission" date="2014-04" db="EMBL/GenBank/DDBJ databases">
        <authorList>
            <consortium name="DOE Joint Genome Institute"/>
            <person name="Kuo A."/>
            <person name="Ruytinx J."/>
            <person name="Rineau F."/>
            <person name="Colpaert J."/>
            <person name="Kohler A."/>
            <person name="Nagy L.G."/>
            <person name="Floudas D."/>
            <person name="Copeland A."/>
            <person name="Barry K.W."/>
            <person name="Cichocki N."/>
            <person name="Veneault-Fourrey C."/>
            <person name="LaButti K."/>
            <person name="Lindquist E.A."/>
            <person name="Lipzen A."/>
            <person name="Lundell T."/>
            <person name="Morin E."/>
            <person name="Murat C."/>
            <person name="Sun H."/>
            <person name="Tunlid A."/>
            <person name="Henrissat B."/>
            <person name="Grigoriev I.V."/>
            <person name="Hibbett D.S."/>
            <person name="Martin F."/>
            <person name="Nordberg H.P."/>
            <person name="Cantor M.N."/>
            <person name="Hua S.X."/>
        </authorList>
    </citation>
    <scope>NUCLEOTIDE SEQUENCE [LARGE SCALE GENOMIC DNA]</scope>
    <source>
        <strain evidence="1 2">UH-Slu-Lm8-n1</strain>
    </source>
</reference>
<dbReference type="AlphaFoldDB" id="A0A0D0BYZ1"/>
<dbReference type="HOGENOM" id="CLU_2062998_0_0_1"/>
<organism evidence="1 2">
    <name type="scientific">Suillus luteus UH-Slu-Lm8-n1</name>
    <dbReference type="NCBI Taxonomy" id="930992"/>
    <lineage>
        <taxon>Eukaryota</taxon>
        <taxon>Fungi</taxon>
        <taxon>Dikarya</taxon>
        <taxon>Basidiomycota</taxon>
        <taxon>Agaricomycotina</taxon>
        <taxon>Agaricomycetes</taxon>
        <taxon>Agaricomycetidae</taxon>
        <taxon>Boletales</taxon>
        <taxon>Suillineae</taxon>
        <taxon>Suillaceae</taxon>
        <taxon>Suillus</taxon>
    </lineage>
</organism>
<reference evidence="2" key="2">
    <citation type="submission" date="2015-01" db="EMBL/GenBank/DDBJ databases">
        <title>Evolutionary Origins and Diversification of the Mycorrhizal Mutualists.</title>
        <authorList>
            <consortium name="DOE Joint Genome Institute"/>
            <consortium name="Mycorrhizal Genomics Consortium"/>
            <person name="Kohler A."/>
            <person name="Kuo A."/>
            <person name="Nagy L.G."/>
            <person name="Floudas D."/>
            <person name="Copeland A."/>
            <person name="Barry K.W."/>
            <person name="Cichocki N."/>
            <person name="Veneault-Fourrey C."/>
            <person name="LaButti K."/>
            <person name="Lindquist E.A."/>
            <person name="Lipzen A."/>
            <person name="Lundell T."/>
            <person name="Morin E."/>
            <person name="Murat C."/>
            <person name="Riley R."/>
            <person name="Ohm R."/>
            <person name="Sun H."/>
            <person name="Tunlid A."/>
            <person name="Henrissat B."/>
            <person name="Grigoriev I.V."/>
            <person name="Hibbett D.S."/>
            <person name="Martin F."/>
        </authorList>
    </citation>
    <scope>NUCLEOTIDE SEQUENCE [LARGE SCALE GENOMIC DNA]</scope>
    <source>
        <strain evidence="2">UH-Slu-Lm8-n1</strain>
    </source>
</reference>
<name>A0A0D0BYZ1_9AGAM</name>
<proteinExistence type="predicted"/>
<dbReference type="InParanoid" id="A0A0D0BYZ1"/>
<sequence length="119" mass="12857">MTDAGVIKDLSFQITLVIYHTTELSFPLRCLNQLTPSTASGLSNGNCINYRVQTNDGGTLEKGVGGQSAAHHILVQRLFIFDLLASGLAMAPLQVADFKNTEIVFESNFSKAIEGISPR</sequence>